<dbReference type="STRING" id="133381.A0A2T9ZIN9"/>
<dbReference type="InterPro" id="IPR003114">
    <property type="entry name" value="Phox_assoc"/>
</dbReference>
<keyword evidence="4" id="KW-1185">Reference proteome</keyword>
<evidence type="ECO:0000259" key="2">
    <source>
        <dbReference type="PROSITE" id="PS51207"/>
    </source>
</evidence>
<dbReference type="GO" id="GO:0035091">
    <property type="term" value="F:phosphatidylinositol binding"/>
    <property type="evidence" value="ECO:0007669"/>
    <property type="project" value="TreeGrafter"/>
</dbReference>
<name>A0A2T9ZIN9_9FUNG</name>
<dbReference type="PROSITE" id="PS51207">
    <property type="entry name" value="PXA"/>
    <property type="match status" value="1"/>
</dbReference>
<dbReference type="Proteomes" id="UP000245609">
    <property type="component" value="Unassembled WGS sequence"/>
</dbReference>
<sequence>MERTIALKVRGDAPKLILFHVFNSMVLCGSFGYSSFQKRHTAHETGTRDLENDNFSSVSSKLGIFGQSNEYPATPKIKKLNFTIPNTSSPFLSGKSKTSLKTGTSRNIGSITEIPRFGENVTFTTNKELNDAIINLIKLCLSSFVHCWFSKISTDLTFEEKVFNQISTVIKSIFARSKNVDHEKLLTDDIINVIIKHLYRYRKAEQDAKILTMQHSTTSKNPNSNETYLSSNYKNKTLLEEFDPITYAATNLLMCNKLHPAVSLSHKLDAELLKIFGFEEMSPTLKQNNLKNISKFIQLNENDNIRIMEHIRKKIEMLIPIIQNPKYSNSKLRNLLIRESLTCAVITPLINLISDPYTMNSLLETRLEELIKEKKLFKELNSFANNTKSDLKILEKNEEVLNASKKSAKAIDNLMLSINNTNDVYTLDKILHKVVEEIRKKRIIILGHDREDIVHGELVGDVMIYLNQLYIAKKTVENKIKRTANKNSSFLNPNANAPIYLTRDATIAEQISKDSDLNLSYYRFPEKSSLLRKKSMDHYPQGKKASSVLPSFTLYEILNNADGLSAFAEFMSINRMQFCVEFWTNISFVLQSMDKAQNLQPIVNSLWKTFFARRVDELYANSELISRVQKFLKPFRSPGAIELQGMTRSDCIEAIKLMCLVQHDIYNYLNLNWYKSFVCSPLYSRFLKVYALSSNSAGLFNDFSTSEFSPKDDSNDSTLHPCQGLNNSIASKESNIRVPIDHGKKTRGQGTNLADKDSLKSQIPRLKSHLSVTNILNKTKSIVGNPHIRSKISALNFKTHSYDRLVTFPPKAVPENKIETVENIKGFISPPPTENAILTLKKVSNPMSLNKSFSLTSLPSYKNSIFSIESDTNQQIINNVAKRSSSFLSLRLASDEPLTLTQKKRRLPVSINKYGKNDVFLRLEGSEMSNTKETASVLFPSIDSPTSSSSNEQFIYRCDTCEPNHSHKSSV</sequence>
<dbReference type="InterPro" id="IPR036305">
    <property type="entry name" value="RGS_sf"/>
</dbReference>
<feature type="domain" description="RGS" evidence="1">
    <location>
        <begin position="553"/>
        <end position="687"/>
    </location>
</feature>
<evidence type="ECO:0000313" key="3">
    <source>
        <dbReference type="EMBL" id="PVV04476.1"/>
    </source>
</evidence>
<dbReference type="Pfam" id="PF00615">
    <property type="entry name" value="RGS"/>
    <property type="match status" value="1"/>
</dbReference>
<gene>
    <name evidence="3" type="ORF">BB560_001021</name>
</gene>
<reference evidence="3 4" key="1">
    <citation type="journal article" date="2018" name="MBio">
        <title>Comparative Genomics Reveals the Core Gene Toolbox for the Fungus-Insect Symbiosis.</title>
        <authorList>
            <person name="Wang Y."/>
            <person name="Stata M."/>
            <person name="Wang W."/>
            <person name="Stajich J.E."/>
            <person name="White M.M."/>
            <person name="Moncalvo J.M."/>
        </authorList>
    </citation>
    <scope>NUCLEOTIDE SEQUENCE [LARGE SCALE GENOMIC DNA]</scope>
    <source>
        <strain evidence="3 4">SC-DP-2</strain>
    </source>
</reference>
<dbReference type="PANTHER" id="PTHR22775">
    <property type="entry name" value="SORTING NEXIN"/>
    <property type="match status" value="1"/>
</dbReference>
<evidence type="ECO:0000259" key="1">
    <source>
        <dbReference type="PROSITE" id="PS50132"/>
    </source>
</evidence>
<dbReference type="EMBL" id="MBFS01000117">
    <property type="protein sequence ID" value="PVV04476.1"/>
    <property type="molecule type" value="Genomic_DNA"/>
</dbReference>
<dbReference type="Pfam" id="PF02194">
    <property type="entry name" value="PXA"/>
    <property type="match status" value="1"/>
</dbReference>
<dbReference type="PROSITE" id="PS50132">
    <property type="entry name" value="RGS"/>
    <property type="match status" value="1"/>
</dbReference>
<evidence type="ECO:0008006" key="5">
    <source>
        <dbReference type="Google" id="ProtNLM"/>
    </source>
</evidence>
<protein>
    <recommendedName>
        <fullName evidence="5">RGS domain-containing protein</fullName>
    </recommendedName>
</protein>
<dbReference type="OrthoDB" id="120967at2759"/>
<dbReference type="Gene3D" id="1.10.167.10">
    <property type="entry name" value="Regulator of G-protein Signalling 4, domain 2"/>
    <property type="match status" value="1"/>
</dbReference>
<dbReference type="InterPro" id="IPR044926">
    <property type="entry name" value="RGS_subdomain_2"/>
</dbReference>
<dbReference type="SMART" id="SM00315">
    <property type="entry name" value="RGS"/>
    <property type="match status" value="1"/>
</dbReference>
<accession>A0A2T9ZIN9</accession>
<dbReference type="AlphaFoldDB" id="A0A2T9ZIN9"/>
<dbReference type="SUPFAM" id="SSF48097">
    <property type="entry name" value="Regulator of G-protein signaling, RGS"/>
    <property type="match status" value="1"/>
</dbReference>
<feature type="domain" description="PXA" evidence="2">
    <location>
        <begin position="126"/>
        <end position="371"/>
    </location>
</feature>
<organism evidence="3 4">
    <name type="scientific">Smittium megazygosporum</name>
    <dbReference type="NCBI Taxonomy" id="133381"/>
    <lineage>
        <taxon>Eukaryota</taxon>
        <taxon>Fungi</taxon>
        <taxon>Fungi incertae sedis</taxon>
        <taxon>Zoopagomycota</taxon>
        <taxon>Kickxellomycotina</taxon>
        <taxon>Harpellomycetes</taxon>
        <taxon>Harpellales</taxon>
        <taxon>Legeriomycetaceae</taxon>
        <taxon>Smittium</taxon>
    </lineage>
</organism>
<proteinExistence type="predicted"/>
<dbReference type="InterPro" id="IPR016137">
    <property type="entry name" value="RGS"/>
</dbReference>
<comment type="caution">
    <text evidence="3">The sequence shown here is derived from an EMBL/GenBank/DDBJ whole genome shotgun (WGS) entry which is preliminary data.</text>
</comment>
<dbReference type="PANTHER" id="PTHR22775:SF3">
    <property type="entry name" value="SORTING NEXIN-13"/>
    <property type="match status" value="1"/>
</dbReference>
<evidence type="ECO:0000313" key="4">
    <source>
        <dbReference type="Proteomes" id="UP000245609"/>
    </source>
</evidence>